<proteinExistence type="predicted"/>
<evidence type="ECO:0000313" key="7">
    <source>
        <dbReference type="EMBL" id="AKF03233.1"/>
    </source>
</evidence>
<dbReference type="InterPro" id="IPR050377">
    <property type="entry name" value="Radical_SAM_PqqE_MftC-like"/>
</dbReference>
<dbReference type="GO" id="GO:0046872">
    <property type="term" value="F:metal ion binding"/>
    <property type="evidence" value="ECO:0007669"/>
    <property type="project" value="UniProtKB-KW"/>
</dbReference>
<evidence type="ECO:0000256" key="5">
    <source>
        <dbReference type="ARBA" id="ARBA00023014"/>
    </source>
</evidence>
<dbReference type="OrthoDB" id="5476792at2"/>
<dbReference type="GO" id="GO:0051536">
    <property type="term" value="F:iron-sulfur cluster binding"/>
    <property type="evidence" value="ECO:0007669"/>
    <property type="project" value="UniProtKB-KW"/>
</dbReference>
<dbReference type="PANTHER" id="PTHR11228">
    <property type="entry name" value="RADICAL SAM DOMAIN PROTEIN"/>
    <property type="match status" value="1"/>
</dbReference>
<organism evidence="7 8">
    <name type="scientific">Sandaracinus amylolyticus</name>
    <dbReference type="NCBI Taxonomy" id="927083"/>
    <lineage>
        <taxon>Bacteria</taxon>
        <taxon>Pseudomonadati</taxon>
        <taxon>Myxococcota</taxon>
        <taxon>Polyangia</taxon>
        <taxon>Polyangiales</taxon>
        <taxon>Sandaracinaceae</taxon>
        <taxon>Sandaracinus</taxon>
    </lineage>
</organism>
<accession>A0A0F6VZ85</accession>
<dbReference type="InterPro" id="IPR058240">
    <property type="entry name" value="rSAM_sf"/>
</dbReference>
<keyword evidence="2" id="KW-0949">S-adenosyl-L-methionine</keyword>
<dbReference type="SFLD" id="SFLDG01067">
    <property type="entry name" value="SPASM/twitch_domain_containing"/>
    <property type="match status" value="1"/>
</dbReference>
<evidence type="ECO:0000313" key="8">
    <source>
        <dbReference type="Proteomes" id="UP000034883"/>
    </source>
</evidence>
<keyword evidence="4" id="KW-0408">Iron</keyword>
<dbReference type="Pfam" id="PF04055">
    <property type="entry name" value="Radical_SAM"/>
    <property type="match status" value="1"/>
</dbReference>
<dbReference type="Proteomes" id="UP000034883">
    <property type="component" value="Chromosome"/>
</dbReference>
<dbReference type="CDD" id="cd01335">
    <property type="entry name" value="Radical_SAM"/>
    <property type="match status" value="1"/>
</dbReference>
<evidence type="ECO:0000256" key="1">
    <source>
        <dbReference type="ARBA" id="ARBA00001966"/>
    </source>
</evidence>
<gene>
    <name evidence="7" type="ORF">DB32_000382</name>
</gene>
<comment type="cofactor">
    <cofactor evidence="1">
        <name>[4Fe-4S] cluster</name>
        <dbReference type="ChEBI" id="CHEBI:49883"/>
    </cofactor>
</comment>
<dbReference type="PROSITE" id="PS51918">
    <property type="entry name" value="RADICAL_SAM"/>
    <property type="match status" value="1"/>
</dbReference>
<evidence type="ECO:0000256" key="3">
    <source>
        <dbReference type="ARBA" id="ARBA00022723"/>
    </source>
</evidence>
<name>A0A0F6VZ85_9BACT</name>
<dbReference type="AlphaFoldDB" id="A0A0F6VZ85"/>
<protein>
    <submittedName>
        <fullName evidence="7">Radical SAM domain heme biosynthesis protein</fullName>
    </submittedName>
</protein>
<evidence type="ECO:0000256" key="2">
    <source>
        <dbReference type="ARBA" id="ARBA00022691"/>
    </source>
</evidence>
<keyword evidence="8" id="KW-1185">Reference proteome</keyword>
<evidence type="ECO:0000256" key="4">
    <source>
        <dbReference type="ARBA" id="ARBA00023004"/>
    </source>
</evidence>
<dbReference type="KEGG" id="samy:DB32_000382"/>
<keyword evidence="3" id="KW-0479">Metal-binding</keyword>
<reference evidence="7 8" key="1">
    <citation type="submission" date="2015-03" db="EMBL/GenBank/DDBJ databases">
        <title>Genome assembly of Sandaracinus amylolyticus DSM 53668.</title>
        <authorList>
            <person name="Sharma G."/>
            <person name="Subramanian S."/>
        </authorList>
    </citation>
    <scope>NUCLEOTIDE SEQUENCE [LARGE SCALE GENOMIC DNA]</scope>
    <source>
        <strain evidence="7 8">DSM 53668</strain>
    </source>
</reference>
<dbReference type="SUPFAM" id="SSF102114">
    <property type="entry name" value="Radical SAM enzymes"/>
    <property type="match status" value="2"/>
</dbReference>
<sequence>MASKIAVLDLRARSDVFLGDRGLSRIAERLERAGHEVARLDATWPADAAQRGAFLESLARDVGGRALDALVVERAWDAETLDVLRGALGGGKLVRLAGGVRAALDDRFDAVVDENGLRALLAGDVVPEPARPPSSAKEIRALRVLAHDEIEPEHAGALPAIRGPAVGCPYLVDAAKQAPFAKLALDREKVQTRGCTFCLDNTGAYAAVNGDETVTRWLAQLRTLRASRPDGRLEVLLVDERPHPHLPQLFRAVAAEGALGAIELLIKSRVDWLLEHEAELAEACTIAETSGSVVHVYLVGFESFDPDTLVLFNKGTSAEDNVRAIALLRDLAARFPRSFEHRRLRAHGFVAFTPWTTPEALLTNARRMREVGFDELRADAARTRLRLYPRTPLHALAEADGLLTPSFDATRGDRAAEQGYDASFAWRFADPRVEAIFAICEALRERWRTLPDADRLELATRFVLRWPGLASVPDVAHLPLVHVLDAWDLDPRTLSSTLGAAAIVDLELERLVAGHKRGLLKEGVAARDVDGLIRAYRATGLVAAVVETHDIDASGSKHLEGRSHAIVAVARTDDDLAEIVALQRARDTRAMGARMGYPTCCVEAFLAQPDRRDNVENERATLRRTGARAIDARVVRTGPVRLLSHHPCSGDCAASIAIAEQALQHLAAIDPRGARWARETLARPSLFLDHARSALLEGAWRGDRFEVRAIDDVPRRSLGVRHDDVVAIELARDRVVLIDARGDRTAIAASSPLLIVPGEPLALAARAVIAPSLPVALSTRPKWLELTPDYRCNQRCLGCGVMNEGGPSLSSRDLVSAMIDGRRQGIEQLWIGGGEPTLRRDLLPLVREARARGYTRVRLQTNAAMLAYPEVARRLADAGVTEIAVSIKGADALTHDRFARTEGAFELLCRGIEHARAVGLEVEGDVLVYRSTTPTIPDVVRVFSARGVARFRLWMMAPDASDPAALAEEPRIADVARAVHDALAHGEVVSLHTPPCALDDGDARARFFAPELGLLVHDATGRRFRLERSEIEGGAFAPRCDGCALRARCNGVRASYLSRHGEAELRPRRG</sequence>
<dbReference type="InterPro" id="IPR007197">
    <property type="entry name" value="rSAM"/>
</dbReference>
<keyword evidence="5" id="KW-0411">Iron-sulfur</keyword>
<dbReference type="PANTHER" id="PTHR11228:SF7">
    <property type="entry name" value="PQQA PEPTIDE CYCLASE"/>
    <property type="match status" value="1"/>
</dbReference>
<dbReference type="SFLD" id="SFLDS00029">
    <property type="entry name" value="Radical_SAM"/>
    <property type="match status" value="1"/>
</dbReference>
<feature type="domain" description="Radical SAM core" evidence="6">
    <location>
        <begin position="776"/>
        <end position="995"/>
    </location>
</feature>
<dbReference type="EMBL" id="CP011125">
    <property type="protein sequence ID" value="AKF03233.1"/>
    <property type="molecule type" value="Genomic_DNA"/>
</dbReference>
<dbReference type="InterPro" id="IPR013785">
    <property type="entry name" value="Aldolase_TIM"/>
</dbReference>
<dbReference type="STRING" id="927083.DB32_000382"/>
<dbReference type="Gene3D" id="3.20.20.70">
    <property type="entry name" value="Aldolase class I"/>
    <property type="match status" value="1"/>
</dbReference>
<dbReference type="GO" id="GO:0003824">
    <property type="term" value="F:catalytic activity"/>
    <property type="evidence" value="ECO:0007669"/>
    <property type="project" value="InterPro"/>
</dbReference>
<evidence type="ECO:0000259" key="6">
    <source>
        <dbReference type="PROSITE" id="PS51918"/>
    </source>
</evidence>
<dbReference type="RefSeq" id="WP_053230691.1">
    <property type="nucleotide sequence ID" value="NZ_CP011125.1"/>
</dbReference>